<evidence type="ECO:0000313" key="1">
    <source>
        <dbReference type="EMBL" id="MEQ7154080.1"/>
    </source>
</evidence>
<comment type="caution">
    <text evidence="1">The sequence shown here is derived from an EMBL/GenBank/DDBJ whole genome shotgun (WGS) entry which is preliminary data.</text>
</comment>
<reference evidence="1 2" key="1">
    <citation type="submission" date="2024-06" db="EMBL/GenBank/DDBJ databases">
        <title>Brevundimonas sp. C11.</title>
        <authorList>
            <person name="Maltman C."/>
        </authorList>
    </citation>
    <scope>NUCLEOTIDE SEQUENCE [LARGE SCALE GENOMIC DNA]</scope>
    <source>
        <strain evidence="1 2">C11</strain>
    </source>
</reference>
<keyword evidence="2" id="KW-1185">Reference proteome</keyword>
<accession>A0ABV1NJR9</accession>
<evidence type="ECO:0000313" key="2">
    <source>
        <dbReference type="Proteomes" id="UP001445732"/>
    </source>
</evidence>
<gene>
    <name evidence="1" type="ORF">ABN401_02505</name>
</gene>
<dbReference type="InterPro" id="IPR043733">
    <property type="entry name" value="DUF5677"/>
</dbReference>
<dbReference type="Proteomes" id="UP001445732">
    <property type="component" value="Unassembled WGS sequence"/>
</dbReference>
<organism evidence="1 2">
    <name type="scientific">Brevundimonas aurifodinae</name>
    <dbReference type="NCBI Taxonomy" id="1508312"/>
    <lineage>
        <taxon>Bacteria</taxon>
        <taxon>Pseudomonadati</taxon>
        <taxon>Pseudomonadota</taxon>
        <taxon>Alphaproteobacteria</taxon>
        <taxon>Caulobacterales</taxon>
        <taxon>Caulobacteraceae</taxon>
        <taxon>Brevundimonas</taxon>
    </lineage>
</organism>
<dbReference type="EMBL" id="JBEGDD010000002">
    <property type="protein sequence ID" value="MEQ7154080.1"/>
    <property type="molecule type" value="Genomic_DNA"/>
</dbReference>
<dbReference type="Pfam" id="PF18928">
    <property type="entry name" value="DUF5677"/>
    <property type="match status" value="1"/>
</dbReference>
<dbReference type="RefSeq" id="WP_349683260.1">
    <property type="nucleotide sequence ID" value="NZ_JBEGDD010000002.1"/>
</dbReference>
<protein>
    <submittedName>
        <fullName evidence="1">DUF5677 domain-containing protein</fullName>
    </submittedName>
</protein>
<proteinExistence type="predicted"/>
<name>A0ABV1NJR9_9CAUL</name>
<sequence length="470" mass="51722">MTSQPETDVSVVETSRDRDRALWRMSRFYPLETLPDKAFATTAVGIAAEALGILLKQWAPVLGLPDASAIADAGDKDFLAQILVCQALGLLDEARLGDLKLLVSIERLAQTRGPFSLSGRRSRALIEQLSVMATLDEIAADGGGTMTTRVIGLNLQTPRDRLRMAVRLIDASLLDHAHAASSTAFARFSAKAPEALAASAILTDDDATYREALTAFESATQTAIDLSRALSGRPSATSQIFWASVLFTRLCNFSVSLSKLLPGSGYSNGKADEVWDNSSVASLVRDIFECFLLFHYLCIDPGPPAEASARQTLMHLHDCTMRLRVFYVDEGSADRTFYEGEKSRLKAQLEANTYFQSLSEKRRQRLLAGRDLMFLSQDEILDRLGEDRALFRRHYEMLSAHTHSLPLSFYRALEDGRGRGVENSAEKNYISQSLATVARFLGKACQNYAAMFAEAADQDEPETQGPTQGR</sequence>